<dbReference type="SUPFAM" id="SSF46626">
    <property type="entry name" value="Cytochrome c"/>
    <property type="match status" value="1"/>
</dbReference>
<evidence type="ECO:0008006" key="2">
    <source>
        <dbReference type="Google" id="ProtNLM"/>
    </source>
</evidence>
<organism evidence="1">
    <name type="scientific">marine metagenome</name>
    <dbReference type="NCBI Taxonomy" id="408172"/>
    <lineage>
        <taxon>unclassified sequences</taxon>
        <taxon>metagenomes</taxon>
        <taxon>ecological metagenomes</taxon>
    </lineage>
</organism>
<dbReference type="EMBL" id="UINC01181234">
    <property type="protein sequence ID" value="SVD90822.1"/>
    <property type="molecule type" value="Genomic_DNA"/>
</dbReference>
<dbReference type="AlphaFoldDB" id="A0A382Z5R3"/>
<dbReference type="InterPro" id="IPR036909">
    <property type="entry name" value="Cyt_c-like_dom_sf"/>
</dbReference>
<protein>
    <recommendedName>
        <fullName evidence="2">Cytochrome c domain-containing protein</fullName>
    </recommendedName>
</protein>
<reference evidence="1" key="1">
    <citation type="submission" date="2018-05" db="EMBL/GenBank/DDBJ databases">
        <authorList>
            <person name="Lanie J.A."/>
            <person name="Ng W.-L."/>
            <person name="Kazmierczak K.M."/>
            <person name="Andrzejewski T.M."/>
            <person name="Davidsen T.M."/>
            <person name="Wayne K.J."/>
            <person name="Tettelin H."/>
            <person name="Glass J.I."/>
            <person name="Rusch D."/>
            <person name="Podicherti R."/>
            <person name="Tsui H.-C.T."/>
            <person name="Winkler M.E."/>
        </authorList>
    </citation>
    <scope>NUCLEOTIDE SEQUENCE</scope>
</reference>
<dbReference type="GO" id="GO:0009055">
    <property type="term" value="F:electron transfer activity"/>
    <property type="evidence" value="ECO:0007669"/>
    <property type="project" value="InterPro"/>
</dbReference>
<accession>A0A382Z5R3</accession>
<proteinExistence type="predicted"/>
<dbReference type="GO" id="GO:0020037">
    <property type="term" value="F:heme binding"/>
    <property type="evidence" value="ECO:0007669"/>
    <property type="project" value="InterPro"/>
</dbReference>
<dbReference type="Gene3D" id="1.10.760.10">
    <property type="entry name" value="Cytochrome c-like domain"/>
    <property type="match status" value="1"/>
</dbReference>
<gene>
    <name evidence="1" type="ORF">METZ01_LOCUS443676</name>
</gene>
<name>A0A382Z5R3_9ZZZZ</name>
<sequence length="200" mass="22154">MRDARLAALLLAVGLVVALPAPAAAEVPEDPTFHKDIEPIFQRSCQVCHRPNNMAPMSLMSYQETRPWARSIKNKVEVREMPPWHIDHKVGVQGFKNDRSLSDDEIETIALWVDSGAPRGNPEDAPSPVEFQEFGAWTIEPDVIVSSPPHTVPAEAGDWWGDYIVPSGVTSDRYIQALQTKAGDLRVVHHALTYAVTDPD</sequence>
<evidence type="ECO:0000313" key="1">
    <source>
        <dbReference type="EMBL" id="SVD90822.1"/>
    </source>
</evidence>
<feature type="non-terminal residue" evidence="1">
    <location>
        <position position="200"/>
    </location>
</feature>